<protein>
    <submittedName>
        <fullName evidence="3">Uncharacterized protein</fullName>
    </submittedName>
</protein>
<name>A0A428ZBQ7_KIBAR</name>
<keyword evidence="1" id="KW-0472">Membrane</keyword>
<dbReference type="EMBL" id="QHKI01000012">
    <property type="protein sequence ID" value="RSM85512.1"/>
    <property type="molecule type" value="Genomic_DNA"/>
</dbReference>
<dbReference type="Proteomes" id="UP000287547">
    <property type="component" value="Unassembled WGS sequence"/>
</dbReference>
<dbReference type="AlphaFoldDB" id="A0A428ZBQ7"/>
<keyword evidence="1" id="KW-1133">Transmembrane helix</keyword>
<accession>A0A428ZBQ7</accession>
<evidence type="ECO:0000313" key="4">
    <source>
        <dbReference type="Proteomes" id="UP000287547"/>
    </source>
</evidence>
<feature type="signal peptide" evidence="2">
    <location>
        <begin position="1"/>
        <end position="21"/>
    </location>
</feature>
<feature type="transmembrane region" description="Helical" evidence="1">
    <location>
        <begin position="143"/>
        <end position="162"/>
    </location>
</feature>
<dbReference type="InterPro" id="IPR013783">
    <property type="entry name" value="Ig-like_fold"/>
</dbReference>
<evidence type="ECO:0000256" key="1">
    <source>
        <dbReference type="SAM" id="Phobius"/>
    </source>
</evidence>
<evidence type="ECO:0000313" key="3">
    <source>
        <dbReference type="EMBL" id="RSM85512.1"/>
    </source>
</evidence>
<keyword evidence="1" id="KW-0812">Transmembrane</keyword>
<dbReference type="RefSeq" id="WP_037257139.1">
    <property type="nucleotide sequence ID" value="NZ_QHKI01000012.1"/>
</dbReference>
<reference evidence="3 4" key="1">
    <citation type="submission" date="2018-05" db="EMBL/GenBank/DDBJ databases">
        <title>Evolution of GPA BGCs.</title>
        <authorList>
            <person name="Waglechner N."/>
            <person name="Wright G.D."/>
        </authorList>
    </citation>
    <scope>NUCLEOTIDE SEQUENCE [LARGE SCALE GENOMIC DNA]</scope>
    <source>
        <strain evidence="3 4">A82846</strain>
    </source>
</reference>
<proteinExistence type="predicted"/>
<dbReference type="OrthoDB" id="3829428at2"/>
<dbReference type="GO" id="GO:0005975">
    <property type="term" value="P:carbohydrate metabolic process"/>
    <property type="evidence" value="ECO:0007669"/>
    <property type="project" value="UniProtKB-ARBA"/>
</dbReference>
<sequence length="171" mass="17874">MKRISALLAILFTTAAPYAAAAQDAPISVTLDQDQIGTFVGRVHSVESQITNRSSAPSGTVIAHLNVASVDGTYVDLEDWSADVTKPVSLSPGESTTVAWDFQAVNAGSFTVYVVLVPDKGPLVASSAIRVDVAEQQTLDAGGALPVAIAIPLLLGLGTLGLRYRIRQKTQ</sequence>
<gene>
    <name evidence="3" type="ORF">DMH04_17330</name>
</gene>
<comment type="caution">
    <text evidence="3">The sequence shown here is derived from an EMBL/GenBank/DDBJ whole genome shotgun (WGS) entry which is preliminary data.</text>
</comment>
<evidence type="ECO:0000256" key="2">
    <source>
        <dbReference type="SAM" id="SignalP"/>
    </source>
</evidence>
<dbReference type="Gene3D" id="2.60.40.10">
    <property type="entry name" value="Immunoglobulins"/>
    <property type="match status" value="1"/>
</dbReference>
<keyword evidence="2" id="KW-0732">Signal</keyword>
<organism evidence="3 4">
    <name type="scientific">Kibdelosporangium aridum</name>
    <dbReference type="NCBI Taxonomy" id="2030"/>
    <lineage>
        <taxon>Bacteria</taxon>
        <taxon>Bacillati</taxon>
        <taxon>Actinomycetota</taxon>
        <taxon>Actinomycetes</taxon>
        <taxon>Pseudonocardiales</taxon>
        <taxon>Pseudonocardiaceae</taxon>
        <taxon>Kibdelosporangium</taxon>
    </lineage>
</organism>
<feature type="chain" id="PRO_5019586615" evidence="2">
    <location>
        <begin position="22"/>
        <end position="171"/>
    </location>
</feature>